<evidence type="ECO:0000313" key="4">
    <source>
        <dbReference type="Proteomes" id="UP000190797"/>
    </source>
</evidence>
<sequence>MRPPPRPHLRDASSYSRVRSGSVSDPDPLAVIAQLPGVPEAVDEARQAVDRLYRHRVLRRASPAVSTESSLRGARASAAIEGADVPLDVLRRDEAHDPLVQGALRASAEMGRLGSTWRKAPRQVLARLHAVAAAGLAPQEALGRPRATDDAPDPLALGPSLSAVDTAARMEGLLSLLSNPTKAPAIVLAAVVHAELAVLRPFGTADGIVARAAGRLTLVEYGLDPKSLVAVEVGHLELPYAEALRAYLGGSPEGVAAWVQHCASAVTLGVRETTAICEAMQRG</sequence>
<evidence type="ECO:0000256" key="1">
    <source>
        <dbReference type="SAM" id="MobiDB-lite"/>
    </source>
</evidence>
<dbReference type="InterPro" id="IPR003812">
    <property type="entry name" value="Fido"/>
</dbReference>
<dbReference type="AlphaFoldDB" id="A0A1V0AB69"/>
<dbReference type="EMBL" id="CP017717">
    <property type="protein sequence ID" value="AQZ67423.1"/>
    <property type="molecule type" value="Genomic_DNA"/>
</dbReference>
<dbReference type="PROSITE" id="PS51459">
    <property type="entry name" value="FIDO"/>
    <property type="match status" value="1"/>
</dbReference>
<reference evidence="4" key="1">
    <citation type="journal article" date="2017" name="Med. Chem. Commun.">
        <title>Nonomuraea sp. ATCC 55076 harbours the largest actinomycete chromosome to date and the kistamicin biosynthetic gene cluster.</title>
        <authorList>
            <person name="Nazari B."/>
            <person name="Forneris C.C."/>
            <person name="Gibson M.I."/>
            <person name="Moon K."/>
            <person name="Schramma K.R."/>
            <person name="Seyedsayamdost M.R."/>
        </authorList>
    </citation>
    <scope>NUCLEOTIDE SEQUENCE [LARGE SCALE GENOMIC DNA]</scope>
    <source>
        <strain evidence="4">ATCC 55076</strain>
    </source>
</reference>
<gene>
    <name evidence="3" type="ORF">BKM31_43530</name>
</gene>
<dbReference type="Gene3D" id="1.10.3290.10">
    <property type="entry name" value="Fido-like domain"/>
    <property type="match status" value="1"/>
</dbReference>
<feature type="compositionally biased region" description="Low complexity" evidence="1">
    <location>
        <begin position="13"/>
        <end position="24"/>
    </location>
</feature>
<dbReference type="KEGG" id="noa:BKM31_43530"/>
<keyword evidence="4" id="KW-1185">Reference proteome</keyword>
<protein>
    <submittedName>
        <fullName evidence="3">Oxidoreductase</fullName>
    </submittedName>
</protein>
<evidence type="ECO:0000313" key="3">
    <source>
        <dbReference type="EMBL" id="AQZ67423.1"/>
    </source>
</evidence>
<dbReference type="Proteomes" id="UP000190797">
    <property type="component" value="Chromosome"/>
</dbReference>
<name>A0A1V0AB69_9ACTN</name>
<proteinExistence type="predicted"/>
<feature type="domain" description="Fido" evidence="2">
    <location>
        <begin position="120"/>
        <end position="261"/>
    </location>
</feature>
<dbReference type="STRING" id="1909395.BKM31_43530"/>
<accession>A0A1V0AB69</accession>
<evidence type="ECO:0000259" key="2">
    <source>
        <dbReference type="PROSITE" id="PS51459"/>
    </source>
</evidence>
<organism evidence="3 4">
    <name type="scientific">[Actinomadura] parvosata subsp. kistnae</name>
    <dbReference type="NCBI Taxonomy" id="1909395"/>
    <lineage>
        <taxon>Bacteria</taxon>
        <taxon>Bacillati</taxon>
        <taxon>Actinomycetota</taxon>
        <taxon>Actinomycetes</taxon>
        <taxon>Streptosporangiales</taxon>
        <taxon>Streptosporangiaceae</taxon>
        <taxon>Nonomuraea</taxon>
    </lineage>
</organism>
<feature type="region of interest" description="Disordered" evidence="1">
    <location>
        <begin position="1"/>
        <end position="26"/>
    </location>
</feature>
<dbReference type="InterPro" id="IPR036597">
    <property type="entry name" value="Fido-like_dom_sf"/>
</dbReference>
<dbReference type="RefSeq" id="WP_080043730.1">
    <property type="nucleotide sequence ID" value="NZ_CP017717.1"/>
</dbReference>